<dbReference type="EMBL" id="MF780605">
    <property type="protein sequence ID" value="AWO77117.1"/>
    <property type="molecule type" value="Genomic_DNA"/>
</dbReference>
<protein>
    <submittedName>
        <fullName evidence="2">E3 ORFB</fullName>
    </submittedName>
</protein>
<keyword evidence="1" id="KW-0812">Transmembrane</keyword>
<keyword evidence="1" id="KW-1133">Transmembrane helix</keyword>
<name>A0A2U9AGA1_ADET1</name>
<dbReference type="Proteomes" id="UP000319740">
    <property type="component" value="Segment"/>
</dbReference>
<evidence type="ECO:0000256" key="1">
    <source>
        <dbReference type="SAM" id="Phobius"/>
    </source>
</evidence>
<feature type="transmembrane region" description="Helical" evidence="1">
    <location>
        <begin position="30"/>
        <end position="59"/>
    </location>
</feature>
<organismHost>
    <name type="scientific">Tupaiidae</name>
    <name type="common">tree shrews</name>
    <dbReference type="NCBI Taxonomy" id="9393"/>
</organismHost>
<organism evidence="2 3">
    <name type="scientific">Tree shrew adenovirus serotype 1</name>
    <name type="common">TSAdV-1</name>
    <name type="synonym">Tupaia adenovirus 1</name>
    <dbReference type="NCBI Taxonomy" id="47680"/>
    <lineage>
        <taxon>Viruses</taxon>
        <taxon>Varidnaviria</taxon>
        <taxon>Bamfordvirae</taxon>
        <taxon>Preplasmiviricota</taxon>
        <taxon>Polisuviricotina</taxon>
        <taxon>Pharingeaviricetes</taxon>
        <taxon>Rowavirales</taxon>
        <taxon>Adenoviridae</taxon>
        <taxon>Mastadenovirus</taxon>
        <taxon>Mastadenovirus tupaiae</taxon>
        <taxon>Tree shrew mastadenovirus A</taxon>
    </lineage>
</organism>
<evidence type="ECO:0000313" key="3">
    <source>
        <dbReference type="Proteomes" id="UP000319740"/>
    </source>
</evidence>
<keyword evidence="1" id="KW-0472">Membrane</keyword>
<proteinExistence type="predicted"/>
<reference evidence="2 3" key="1">
    <citation type="submission" date="2017-08" db="EMBL/GenBank/DDBJ databases">
        <title>The genome of a new adenovirus from tree shrew.</title>
        <authorList>
            <person name="Song Q."/>
            <person name="Sun X."/>
            <person name="Dai J."/>
        </authorList>
    </citation>
    <scope>NUCLEOTIDE SEQUENCE [LARGE SCALE GENOMIC DNA]</scope>
    <source>
        <strain evidence="2">KM</strain>
    </source>
</reference>
<accession>A0A2U9AGA1</accession>
<evidence type="ECO:0000313" key="2">
    <source>
        <dbReference type="EMBL" id="AWO77117.1"/>
    </source>
</evidence>
<sequence length="62" mass="6988">MLLFLIFLLPSVILLSTVYPSVGEFYLNLIALLGFLTALFLIVVPTVFTICLFSCRYLLDGR</sequence>